<gene>
    <name evidence="1" type="ORF">J4557_48575</name>
</gene>
<keyword evidence="2" id="KW-1185">Reference proteome</keyword>
<comment type="caution">
    <text evidence="1">The sequence shown here is derived from an EMBL/GenBank/DDBJ whole genome shotgun (WGS) entry which is preliminary data.</text>
</comment>
<dbReference type="EMBL" id="JAGEOK010000077">
    <property type="protein sequence ID" value="MBO2445378.1"/>
    <property type="molecule type" value="Genomic_DNA"/>
</dbReference>
<evidence type="ECO:0000313" key="1">
    <source>
        <dbReference type="EMBL" id="MBO2445378.1"/>
    </source>
</evidence>
<sequence>MLACAAFPDANCATTRPARKIEGNRSPPIVTAISDAAAPESLNALPGWAGCVVNATATKMAPDA</sequence>
<dbReference type="Proteomes" id="UP000666915">
    <property type="component" value="Unassembled WGS sequence"/>
</dbReference>
<dbReference type="RefSeq" id="WP_208274710.1">
    <property type="nucleotide sequence ID" value="NZ_BAAAGM010000113.1"/>
</dbReference>
<protein>
    <submittedName>
        <fullName evidence="1">Uncharacterized protein</fullName>
    </submittedName>
</protein>
<name>A0ABS3RGM8_9ACTN</name>
<proteinExistence type="predicted"/>
<reference evidence="1 2" key="1">
    <citation type="submission" date="2021-03" db="EMBL/GenBank/DDBJ databases">
        <authorList>
            <person name="Kanchanasin P."/>
            <person name="Saeng-In P."/>
            <person name="Phongsopitanun W."/>
            <person name="Yuki M."/>
            <person name="Kudo T."/>
            <person name="Ohkuma M."/>
            <person name="Tanasupawat S."/>
        </authorList>
    </citation>
    <scope>NUCLEOTIDE SEQUENCE [LARGE SCALE GENOMIC DNA]</scope>
    <source>
        <strain evidence="1 2">L46</strain>
    </source>
</reference>
<evidence type="ECO:0000313" key="2">
    <source>
        <dbReference type="Proteomes" id="UP000666915"/>
    </source>
</evidence>
<organism evidence="1 2">
    <name type="scientific">Actinomadura nitritigenes</name>
    <dbReference type="NCBI Taxonomy" id="134602"/>
    <lineage>
        <taxon>Bacteria</taxon>
        <taxon>Bacillati</taxon>
        <taxon>Actinomycetota</taxon>
        <taxon>Actinomycetes</taxon>
        <taxon>Streptosporangiales</taxon>
        <taxon>Thermomonosporaceae</taxon>
        <taxon>Actinomadura</taxon>
    </lineage>
</organism>
<accession>A0ABS3RGM8</accession>